<dbReference type="PANTHER" id="PTHR43065:SF10">
    <property type="entry name" value="PEROXIDE STRESS-ACTIVATED HISTIDINE KINASE MAK3"/>
    <property type="match status" value="1"/>
</dbReference>
<dbReference type="OrthoDB" id="9776727at2"/>
<dbReference type="CDD" id="cd06225">
    <property type="entry name" value="HAMP"/>
    <property type="match status" value="1"/>
</dbReference>
<dbReference type="Proteomes" id="UP000007519">
    <property type="component" value="Chromosome"/>
</dbReference>
<comment type="catalytic activity">
    <reaction evidence="1">
        <text>ATP + protein L-histidine = ADP + protein N-phospho-L-histidine.</text>
        <dbReference type="EC" id="2.7.13.3"/>
    </reaction>
</comment>
<keyword evidence="14" id="KW-1185">Reference proteome</keyword>
<dbReference type="GO" id="GO:0000155">
    <property type="term" value="F:phosphorelay sensor kinase activity"/>
    <property type="evidence" value="ECO:0007669"/>
    <property type="project" value="InterPro"/>
</dbReference>
<dbReference type="SUPFAM" id="SSF158472">
    <property type="entry name" value="HAMP domain-like"/>
    <property type="match status" value="1"/>
</dbReference>
<evidence type="ECO:0000256" key="7">
    <source>
        <dbReference type="ARBA" id="ARBA00022777"/>
    </source>
</evidence>
<comment type="subcellular location">
    <subcellularLocation>
        <location evidence="2">Membrane</location>
    </subcellularLocation>
</comment>
<keyword evidence="10" id="KW-0472">Membrane</keyword>
<keyword evidence="9" id="KW-0902">Two-component regulatory system</keyword>
<evidence type="ECO:0000256" key="10">
    <source>
        <dbReference type="SAM" id="Phobius"/>
    </source>
</evidence>
<evidence type="ECO:0000256" key="2">
    <source>
        <dbReference type="ARBA" id="ARBA00004370"/>
    </source>
</evidence>
<feature type="transmembrane region" description="Helical" evidence="10">
    <location>
        <begin position="370"/>
        <end position="390"/>
    </location>
</feature>
<dbReference type="CDD" id="cd00082">
    <property type="entry name" value="HisKA"/>
    <property type="match status" value="1"/>
</dbReference>
<keyword evidence="7 13" id="KW-0418">Kinase</keyword>
<reference evidence="13 14" key="1">
    <citation type="journal article" date="2012" name="Stand. Genomic Sci.">
        <title>Complete genome sequencing and analysis of Saprospira grandis str. Lewin, a predatory marine bacterium.</title>
        <authorList>
            <person name="Saw J.H."/>
            <person name="Yuryev A."/>
            <person name="Kanbe M."/>
            <person name="Hou S."/>
            <person name="Young A.G."/>
            <person name="Aizawa S."/>
            <person name="Alam M."/>
        </authorList>
    </citation>
    <scope>NUCLEOTIDE SEQUENCE [LARGE SCALE GENOMIC DNA]</scope>
    <source>
        <strain evidence="13 14">Lewin</strain>
    </source>
</reference>
<dbReference type="SMART" id="SM00387">
    <property type="entry name" value="HATPase_c"/>
    <property type="match status" value="1"/>
</dbReference>
<proteinExistence type="predicted"/>
<gene>
    <name evidence="13" type="ordered locus">SGRA_0326</name>
</gene>
<dbReference type="PROSITE" id="PS50109">
    <property type="entry name" value="HIS_KIN"/>
    <property type="match status" value="1"/>
</dbReference>
<evidence type="ECO:0000256" key="3">
    <source>
        <dbReference type="ARBA" id="ARBA00012438"/>
    </source>
</evidence>
<keyword evidence="10" id="KW-0812">Transmembrane</keyword>
<feature type="domain" description="HAMP" evidence="12">
    <location>
        <begin position="954"/>
        <end position="1006"/>
    </location>
</feature>
<feature type="domain" description="Histidine kinase" evidence="11">
    <location>
        <begin position="1023"/>
        <end position="1235"/>
    </location>
</feature>
<dbReference type="GO" id="GO:0005524">
    <property type="term" value="F:ATP binding"/>
    <property type="evidence" value="ECO:0007669"/>
    <property type="project" value="UniProtKB-KW"/>
</dbReference>
<dbReference type="STRING" id="984262.SGRA_0326"/>
<dbReference type="EC" id="2.7.13.3" evidence="3"/>
<dbReference type="SUPFAM" id="SSF47384">
    <property type="entry name" value="Homodimeric domain of signal transducing histidine kinase"/>
    <property type="match status" value="1"/>
</dbReference>
<dbReference type="InterPro" id="IPR003594">
    <property type="entry name" value="HATPase_dom"/>
</dbReference>
<feature type="transmembrane region" description="Helical" evidence="10">
    <location>
        <begin position="721"/>
        <end position="747"/>
    </location>
</feature>
<keyword evidence="6" id="KW-0547">Nucleotide-binding</keyword>
<organism evidence="13 14">
    <name type="scientific">Saprospira grandis (strain Lewin)</name>
    <dbReference type="NCBI Taxonomy" id="984262"/>
    <lineage>
        <taxon>Bacteria</taxon>
        <taxon>Pseudomonadati</taxon>
        <taxon>Bacteroidota</taxon>
        <taxon>Saprospiria</taxon>
        <taxon>Saprospirales</taxon>
        <taxon>Saprospiraceae</taxon>
        <taxon>Saprospira</taxon>
    </lineage>
</organism>
<dbReference type="Pfam" id="PF02518">
    <property type="entry name" value="HATPase_c"/>
    <property type="match status" value="1"/>
</dbReference>
<dbReference type="HOGENOM" id="CLU_007177_0_0_10"/>
<dbReference type="SUPFAM" id="SSF55874">
    <property type="entry name" value="ATPase domain of HSP90 chaperone/DNA topoisomerase II/histidine kinase"/>
    <property type="match status" value="1"/>
</dbReference>
<evidence type="ECO:0000259" key="12">
    <source>
        <dbReference type="PROSITE" id="PS50885"/>
    </source>
</evidence>
<dbReference type="EMBL" id="CP002831">
    <property type="protein sequence ID" value="AFC23065.1"/>
    <property type="molecule type" value="Genomic_DNA"/>
</dbReference>
<dbReference type="InterPro" id="IPR004358">
    <property type="entry name" value="Sig_transdc_His_kin-like_C"/>
</dbReference>
<dbReference type="PANTHER" id="PTHR43065">
    <property type="entry name" value="SENSOR HISTIDINE KINASE"/>
    <property type="match status" value="1"/>
</dbReference>
<dbReference type="InterPro" id="IPR003661">
    <property type="entry name" value="HisK_dim/P_dom"/>
</dbReference>
<feature type="transmembrane region" description="Helical" evidence="10">
    <location>
        <begin position="330"/>
        <end position="350"/>
    </location>
</feature>
<dbReference type="InterPro" id="IPR005467">
    <property type="entry name" value="His_kinase_dom"/>
</dbReference>
<feature type="transmembrane region" description="Helical" evidence="10">
    <location>
        <begin position="768"/>
        <end position="787"/>
    </location>
</feature>
<dbReference type="KEGG" id="sgn:SGRA_0326"/>
<keyword evidence="8" id="KW-0067">ATP-binding</keyword>
<dbReference type="Gene3D" id="3.30.565.10">
    <property type="entry name" value="Histidine kinase-like ATPase, C-terminal domain"/>
    <property type="match status" value="1"/>
</dbReference>
<evidence type="ECO:0000256" key="6">
    <source>
        <dbReference type="ARBA" id="ARBA00022741"/>
    </source>
</evidence>
<evidence type="ECO:0000313" key="13">
    <source>
        <dbReference type="EMBL" id="AFC23065.1"/>
    </source>
</evidence>
<name>H6L7N3_SAPGL</name>
<dbReference type="CDD" id="cd00075">
    <property type="entry name" value="HATPase"/>
    <property type="match status" value="1"/>
</dbReference>
<dbReference type="PROSITE" id="PS50885">
    <property type="entry name" value="HAMP"/>
    <property type="match status" value="1"/>
</dbReference>
<dbReference type="SMART" id="SM00388">
    <property type="entry name" value="HisKA"/>
    <property type="match status" value="1"/>
</dbReference>
<evidence type="ECO:0000256" key="1">
    <source>
        <dbReference type="ARBA" id="ARBA00000085"/>
    </source>
</evidence>
<dbReference type="Pfam" id="PF00512">
    <property type="entry name" value="HisKA"/>
    <property type="match status" value="1"/>
</dbReference>
<feature type="transmembrane region" description="Helical" evidence="10">
    <location>
        <begin position="247"/>
        <end position="268"/>
    </location>
</feature>
<dbReference type="InterPro" id="IPR036097">
    <property type="entry name" value="HisK_dim/P_sf"/>
</dbReference>
<feature type="transmembrane region" description="Helical" evidence="10">
    <location>
        <begin position="288"/>
        <end position="310"/>
    </location>
</feature>
<evidence type="ECO:0000256" key="8">
    <source>
        <dbReference type="ARBA" id="ARBA00022840"/>
    </source>
</evidence>
<dbReference type="Gene3D" id="1.10.287.130">
    <property type="match status" value="1"/>
</dbReference>
<dbReference type="InterPro" id="IPR036890">
    <property type="entry name" value="HATPase_C_sf"/>
</dbReference>
<evidence type="ECO:0000256" key="9">
    <source>
        <dbReference type="ARBA" id="ARBA00023012"/>
    </source>
</evidence>
<feature type="transmembrane region" description="Helical" evidence="10">
    <location>
        <begin position="930"/>
        <end position="953"/>
    </location>
</feature>
<protein>
    <recommendedName>
        <fullName evidence="3">histidine kinase</fullName>
        <ecNumber evidence="3">2.7.13.3</ecNumber>
    </recommendedName>
</protein>
<evidence type="ECO:0000256" key="4">
    <source>
        <dbReference type="ARBA" id="ARBA00022553"/>
    </source>
</evidence>
<keyword evidence="4" id="KW-0597">Phosphoprotein</keyword>
<keyword evidence="10" id="KW-1133">Transmembrane helix</keyword>
<feature type="transmembrane region" description="Helical" evidence="10">
    <location>
        <begin position="429"/>
        <end position="450"/>
    </location>
</feature>
<keyword evidence="5" id="KW-0808">Transferase</keyword>
<dbReference type="InterPro" id="IPR003660">
    <property type="entry name" value="HAMP_dom"/>
</dbReference>
<feature type="transmembrane region" description="Helical" evidence="10">
    <location>
        <begin position="402"/>
        <end position="423"/>
    </location>
</feature>
<accession>H6L7N3</accession>
<dbReference type="GO" id="GO:0016020">
    <property type="term" value="C:membrane"/>
    <property type="evidence" value="ECO:0007669"/>
    <property type="project" value="UniProtKB-SubCell"/>
</dbReference>
<evidence type="ECO:0000256" key="5">
    <source>
        <dbReference type="ARBA" id="ARBA00022679"/>
    </source>
</evidence>
<dbReference type="eggNOG" id="COG5000">
    <property type="taxonomic scope" value="Bacteria"/>
</dbReference>
<feature type="transmembrane region" description="Helical" evidence="10">
    <location>
        <begin position="214"/>
        <end position="235"/>
    </location>
</feature>
<evidence type="ECO:0000313" key="14">
    <source>
        <dbReference type="Proteomes" id="UP000007519"/>
    </source>
</evidence>
<dbReference type="Gene3D" id="6.10.340.10">
    <property type="match status" value="1"/>
</dbReference>
<dbReference type="AlphaFoldDB" id="H6L7N3"/>
<sequence>MKRTIFWPSFIFLLGLLFILSANTLENWAYRSPDLPEAAQELASQLAFWEQDLEQRVERREFLMRSVDNEWSEDSLAVYNALPYTLLIYNESDSLIYWNNNKVEPYQTDVRYKSKPERRIMDMAGSKYLMIKRPFKVILNQQEYRYTLLGLLPVYLRFPVQNGYLDNNFPLMSEEFGEYVRPSTDSSAQLVLDDLGLTYLRLEEQPNFPYRDSAYGALALYLLGAFCWIALLFRLAAQLTRQKGQLLGTLFFLFGSLSLRLLGVYTELPRLTHDLPLFSFKLSDNDSLWYYALGDLLLDLGWIVALLIFILANWKEQAIKSWSSWRKNGLALFVFSVLVGGFLALELTLRDIVLNANVYLEFENSTRVDAPSFLAMLALVVLFFSYFLLVNKLYRMLANLNWSYLQQASYLLICLLFGAALGLSMGLPIFYVLALAAFVIAFGILLLWFVQEKQLTFMWITAWLLFFSGVGTLLIEQANHEKNLALRQDFLKVLTFEQDPKVEEAFLELEPKLLNDNFFKVYFSSLYIPYSQVVDRLTYLYLDNAFFGRYDYNIYLYNSLNLPKKGEQLPYGQLKDIFERSQKMASPNLYFYSEKSGRFVYYADLELREGNKLLGRIVLELRPKEEDSQNSIYVELLSLPKSRLEQTYGNFEYALYKGNQRVLSKDGDFAAYLAIDEELPEPKQFLRKKKGDKTYLLYQDERNYLGLVALQATSWLQPFSLFSYIFCIGFLLLFLLFISLAAMKYLFQWQPIVIEFKASLRERIQQGIVLVSLFSFIAIGVVTIFYFQNEYNDYHKQRLERKIASTAKTASWQIVNRPDSSQLIPDAKDLANIHKIDVNVYGLNGQLLSSSEDAIFERRLLSRQMDPLAYRKMRFEQLDNYPQRETINNLEYLSGYVPLRDEENNIIAFLNLPYDLAGSNNIRSQDVAEFLGALLNVYVIFLILAAGVAFLIANSVTRPLSLIGEKLRLIKVGEKNEQLEWKGRDEIGDFVRRFNEMLQALEESSEKLAQSQRESAWRDMAKQVAHEIKNPLTPMKLQLQLLERAAQKSPEKAQQMMPRISKALVEQIDNLARIASEFSNFAKMPPPENEVIALDEMLQSIQQLFKENESETEIELLSPLPQLAVWADRSQMLRILNNLVKNAIQAIPEEQKGRVQIQLEQAGEDALVLVRDNGCGIPEEQRKRIFVPYFTTKSSGTGIGLSMCRKMIQAMQGEIYFETEEGQGTDFYIRLPLFKQD</sequence>
<dbReference type="PRINTS" id="PR00344">
    <property type="entry name" value="BCTRLSENSOR"/>
</dbReference>
<evidence type="ECO:0000259" key="11">
    <source>
        <dbReference type="PROSITE" id="PS50109"/>
    </source>
</evidence>
<dbReference type="RefSeq" id="WP_014373312.1">
    <property type="nucleotide sequence ID" value="NC_016940.1"/>
</dbReference>